<evidence type="ECO:0000313" key="1">
    <source>
        <dbReference type="EMBL" id="KAJ4712025.1"/>
    </source>
</evidence>
<sequence length="215" mass="24839">MPGLCYPPWTSNATLCRDFIYRGTKFNYRKGPAADEKYLELEIKKFRLRVEGGAKRNYGKQRKKERKKRDVKEMKDSENKRCGTRGAAVCEFQTCNCECLRPRRARLEEEEEKDEALIRVLSRSKLVIYPHLKKQKSLGGKEQYIPQVYNMNTKVRDIPAGAIGKSFRSSRPLPKRGQVKSRIAANAFQSIVSVISKASLNRQQLAHGQTYLREH</sequence>
<accession>A0ACC1XLC4</accession>
<reference evidence="1 2" key="1">
    <citation type="journal article" date="2023" name="Science">
        <title>Complex scaffold remodeling in plant triterpene biosynthesis.</title>
        <authorList>
            <person name="De La Pena R."/>
            <person name="Hodgson H."/>
            <person name="Liu J.C."/>
            <person name="Stephenson M.J."/>
            <person name="Martin A.C."/>
            <person name="Owen C."/>
            <person name="Harkess A."/>
            <person name="Leebens-Mack J."/>
            <person name="Jimenez L.E."/>
            <person name="Osbourn A."/>
            <person name="Sattely E.S."/>
        </authorList>
    </citation>
    <scope>NUCLEOTIDE SEQUENCE [LARGE SCALE GENOMIC DNA]</scope>
    <source>
        <strain evidence="2">cv. JPN11</strain>
        <tissue evidence="1">Leaf</tissue>
    </source>
</reference>
<comment type="caution">
    <text evidence="1">The sequence shown here is derived from an EMBL/GenBank/DDBJ whole genome shotgun (WGS) entry which is preliminary data.</text>
</comment>
<dbReference type="EMBL" id="CM051401">
    <property type="protein sequence ID" value="KAJ4712025.1"/>
    <property type="molecule type" value="Genomic_DNA"/>
</dbReference>
<organism evidence="1 2">
    <name type="scientific">Melia azedarach</name>
    <name type="common">Chinaberry tree</name>
    <dbReference type="NCBI Taxonomy" id="155640"/>
    <lineage>
        <taxon>Eukaryota</taxon>
        <taxon>Viridiplantae</taxon>
        <taxon>Streptophyta</taxon>
        <taxon>Embryophyta</taxon>
        <taxon>Tracheophyta</taxon>
        <taxon>Spermatophyta</taxon>
        <taxon>Magnoliopsida</taxon>
        <taxon>eudicotyledons</taxon>
        <taxon>Gunneridae</taxon>
        <taxon>Pentapetalae</taxon>
        <taxon>rosids</taxon>
        <taxon>malvids</taxon>
        <taxon>Sapindales</taxon>
        <taxon>Meliaceae</taxon>
        <taxon>Melia</taxon>
    </lineage>
</organism>
<name>A0ACC1XLC4_MELAZ</name>
<gene>
    <name evidence="1" type="ORF">OWV82_014341</name>
</gene>
<protein>
    <submittedName>
        <fullName evidence="1">Coiled-coil domain-containing protein 94-like</fullName>
    </submittedName>
</protein>
<keyword evidence="2" id="KW-1185">Reference proteome</keyword>
<evidence type="ECO:0000313" key="2">
    <source>
        <dbReference type="Proteomes" id="UP001164539"/>
    </source>
</evidence>
<dbReference type="Proteomes" id="UP001164539">
    <property type="component" value="Chromosome 8"/>
</dbReference>
<proteinExistence type="predicted"/>